<feature type="compositionally biased region" description="Low complexity" evidence="1">
    <location>
        <begin position="445"/>
        <end position="470"/>
    </location>
</feature>
<feature type="domain" description="DUF1996" evidence="3">
    <location>
        <begin position="32"/>
        <end position="276"/>
    </location>
</feature>
<proteinExistence type="predicted"/>
<evidence type="ECO:0000256" key="2">
    <source>
        <dbReference type="SAM" id="SignalP"/>
    </source>
</evidence>
<evidence type="ECO:0000259" key="3">
    <source>
        <dbReference type="Pfam" id="PF09362"/>
    </source>
</evidence>
<protein>
    <recommendedName>
        <fullName evidence="3">DUF1996 domain-containing protein</fullName>
    </recommendedName>
</protein>
<dbReference type="Proteomes" id="UP000799421">
    <property type="component" value="Unassembled WGS sequence"/>
</dbReference>
<keyword evidence="5" id="KW-1185">Reference proteome</keyword>
<gene>
    <name evidence="4" type="ORF">K470DRAFT_277476</name>
</gene>
<dbReference type="AlphaFoldDB" id="A0A6A7BXL6"/>
<evidence type="ECO:0000313" key="4">
    <source>
        <dbReference type="EMBL" id="KAF2859727.1"/>
    </source>
</evidence>
<feature type="compositionally biased region" description="Gly residues" evidence="1">
    <location>
        <begin position="471"/>
        <end position="481"/>
    </location>
</feature>
<evidence type="ECO:0000313" key="5">
    <source>
        <dbReference type="Proteomes" id="UP000799421"/>
    </source>
</evidence>
<dbReference type="OrthoDB" id="74764at2759"/>
<dbReference type="Pfam" id="PF09362">
    <property type="entry name" value="DUF1996"/>
    <property type="match status" value="1"/>
</dbReference>
<organism evidence="4 5">
    <name type="scientific">Piedraia hortae CBS 480.64</name>
    <dbReference type="NCBI Taxonomy" id="1314780"/>
    <lineage>
        <taxon>Eukaryota</taxon>
        <taxon>Fungi</taxon>
        <taxon>Dikarya</taxon>
        <taxon>Ascomycota</taxon>
        <taxon>Pezizomycotina</taxon>
        <taxon>Dothideomycetes</taxon>
        <taxon>Dothideomycetidae</taxon>
        <taxon>Capnodiales</taxon>
        <taxon>Piedraiaceae</taxon>
        <taxon>Piedraia</taxon>
    </lineage>
</organism>
<name>A0A6A7BXL6_9PEZI</name>
<dbReference type="PANTHER" id="PTHR43662:SF7">
    <property type="entry name" value="DUF1996 DOMAIN-CONTAINING PROTEIN"/>
    <property type="match status" value="1"/>
</dbReference>
<dbReference type="InterPro" id="IPR018535">
    <property type="entry name" value="DUF1996"/>
</dbReference>
<feature type="region of interest" description="Disordered" evidence="1">
    <location>
        <begin position="343"/>
        <end position="494"/>
    </location>
</feature>
<feature type="compositionally biased region" description="Polar residues" evidence="1">
    <location>
        <begin position="482"/>
        <end position="494"/>
    </location>
</feature>
<keyword evidence="2" id="KW-0732">Signal</keyword>
<reference evidence="4" key="1">
    <citation type="journal article" date="2020" name="Stud. Mycol.">
        <title>101 Dothideomycetes genomes: a test case for predicting lifestyles and emergence of pathogens.</title>
        <authorList>
            <person name="Haridas S."/>
            <person name="Albert R."/>
            <person name="Binder M."/>
            <person name="Bloem J."/>
            <person name="Labutti K."/>
            <person name="Salamov A."/>
            <person name="Andreopoulos B."/>
            <person name="Baker S."/>
            <person name="Barry K."/>
            <person name="Bills G."/>
            <person name="Bluhm B."/>
            <person name="Cannon C."/>
            <person name="Castanera R."/>
            <person name="Culley D."/>
            <person name="Daum C."/>
            <person name="Ezra D."/>
            <person name="Gonzalez J."/>
            <person name="Henrissat B."/>
            <person name="Kuo A."/>
            <person name="Liang C."/>
            <person name="Lipzen A."/>
            <person name="Lutzoni F."/>
            <person name="Magnuson J."/>
            <person name="Mondo S."/>
            <person name="Nolan M."/>
            <person name="Ohm R."/>
            <person name="Pangilinan J."/>
            <person name="Park H.-J."/>
            <person name="Ramirez L."/>
            <person name="Alfaro M."/>
            <person name="Sun H."/>
            <person name="Tritt A."/>
            <person name="Yoshinaga Y."/>
            <person name="Zwiers L.-H."/>
            <person name="Turgeon B."/>
            <person name="Goodwin S."/>
            <person name="Spatafora J."/>
            <person name="Crous P."/>
            <person name="Grigoriev I."/>
        </authorList>
    </citation>
    <scope>NUCLEOTIDE SEQUENCE</scope>
    <source>
        <strain evidence="4">CBS 480.64</strain>
    </source>
</reference>
<feature type="compositionally biased region" description="Polar residues" evidence="1">
    <location>
        <begin position="367"/>
        <end position="384"/>
    </location>
</feature>
<dbReference type="EMBL" id="MU005989">
    <property type="protein sequence ID" value="KAF2859727.1"/>
    <property type="molecule type" value="Genomic_DNA"/>
</dbReference>
<evidence type="ECO:0000256" key="1">
    <source>
        <dbReference type="SAM" id="MobiDB-lite"/>
    </source>
</evidence>
<dbReference type="PANTHER" id="PTHR43662">
    <property type="match status" value="1"/>
</dbReference>
<accession>A0A6A7BXL6</accession>
<sequence>MRSLLRILALAGGANAFWRMPCRSQTGHGRLDPIANPGEVSPHVHTFHGGGGLGLTADYKSLSESNCTSCGVTQDRSAYWTPTLHFVSPNGTAVMVEQIGGMLAYYLYYLTNVTAFPEGFQMIAGDKNARSFDGQFPDEPLSYWPSDPSDQKFLQQRALGFNCLDYSKAPEASLYRHKMPTKEYMDANCPDGLRIELAFPSCGNGEKDSDDHRSHVRYPSLVKTGNCPDGFNVHYPFLFYETIWNTHAFAGMEGQFVLSNGDPTGCGYHGDFIMGWESSDFLQDALDTCQAESGEIEDCPLFDLQTDEDAAMCTFPVPPQVADDDVFGPCDGLPVDVPIQYGPQEATDYPVVGNSGVATTSRRHTPMPSTFTKGPTLSYSSASHTAHPDLPPTISPAHSEGGAKPTGGSHSDSGAMPTGGSEGRPSSHGSPSQAGSPGTPNGGHPESSPNDGNGNGGSPSAQSQGGPAQSYGGGHASGGYGNSPSPTAAPTMSGTNPEIIGTNYVTSGSDIVEIVIEQVDVTVTAVETAYVTAQKRHLHRHARDNRHVH</sequence>
<feature type="compositionally biased region" description="Polar residues" evidence="1">
    <location>
        <begin position="427"/>
        <end position="439"/>
    </location>
</feature>
<feature type="chain" id="PRO_5025663180" description="DUF1996 domain-containing protein" evidence="2">
    <location>
        <begin position="17"/>
        <end position="549"/>
    </location>
</feature>
<feature type="signal peptide" evidence="2">
    <location>
        <begin position="1"/>
        <end position="16"/>
    </location>
</feature>